<organism evidence="2 3">
    <name type="scientific">Altererythrobacter epoxidivorans</name>
    <dbReference type="NCBI Taxonomy" id="361183"/>
    <lineage>
        <taxon>Bacteria</taxon>
        <taxon>Pseudomonadati</taxon>
        <taxon>Pseudomonadota</taxon>
        <taxon>Alphaproteobacteria</taxon>
        <taxon>Sphingomonadales</taxon>
        <taxon>Erythrobacteraceae</taxon>
        <taxon>Altererythrobacter</taxon>
    </lineage>
</organism>
<dbReference type="InterPro" id="IPR009057">
    <property type="entry name" value="Homeodomain-like_sf"/>
</dbReference>
<reference evidence="2 3" key="1">
    <citation type="submission" date="2015-09" db="EMBL/GenBank/DDBJ databases">
        <title>Complete genome sequence of a benzo[a]pyrene-degrading bacterium Altererythrobacter epoxidivorans CGMCC 1.7731T.</title>
        <authorList>
            <person name="Li Z."/>
            <person name="Cheng H."/>
            <person name="Huo Y."/>
            <person name="Xu X."/>
        </authorList>
    </citation>
    <scope>NUCLEOTIDE SEQUENCE [LARGE SCALE GENOMIC DNA]</scope>
    <source>
        <strain evidence="2 3">CGMCC 1.7731</strain>
    </source>
</reference>
<dbReference type="RefSeq" id="WP_232301404.1">
    <property type="nucleotide sequence ID" value="NZ_CP012669.1"/>
</dbReference>
<gene>
    <name evidence="2" type="ORF">AMC99_02312</name>
</gene>
<evidence type="ECO:0000313" key="3">
    <source>
        <dbReference type="Proteomes" id="UP000057938"/>
    </source>
</evidence>
<dbReference type="STRING" id="361183.AMC99_02312"/>
<sequence>MSEDEITEERQRLARTAMDLMERRGEEISRAQLATELGIARTRVEQIFPDMDDLRDAVTAEWFAPKLILMDEVMASDLPPRRKMYEFFARRFVLMQDEFRADPATFRLYVEMGEDYLEHSQSYVDLADHYLCELIAEAQADGYFPDLEINDALSLINQAVACYLIPYLIATLGDRLTEDKLGSIVDTLFAGLSGKDGGARGIDRLKLAGN</sequence>
<dbReference type="InterPro" id="IPR041478">
    <property type="entry name" value="TetR_C_27"/>
</dbReference>
<keyword evidence="3" id="KW-1185">Reference proteome</keyword>
<dbReference type="EMBL" id="CP012669">
    <property type="protein sequence ID" value="ALE17587.1"/>
    <property type="molecule type" value="Genomic_DNA"/>
</dbReference>
<dbReference type="SUPFAM" id="SSF46689">
    <property type="entry name" value="Homeodomain-like"/>
    <property type="match status" value="1"/>
</dbReference>
<name>A0A0M5KYZ1_9SPHN</name>
<dbReference type="Pfam" id="PF17935">
    <property type="entry name" value="TetR_C_27"/>
    <property type="match status" value="1"/>
</dbReference>
<dbReference type="KEGG" id="aep:AMC99_02312"/>
<dbReference type="PATRIC" id="fig|361183.4.peg.2270"/>
<dbReference type="AlphaFoldDB" id="A0A0M5KYZ1"/>
<evidence type="ECO:0000259" key="1">
    <source>
        <dbReference type="Pfam" id="PF17935"/>
    </source>
</evidence>
<proteinExistence type="predicted"/>
<feature type="domain" description="Tetracyclin repressor-like C-terminal" evidence="1">
    <location>
        <begin position="80"/>
        <end position="185"/>
    </location>
</feature>
<dbReference type="Proteomes" id="UP000057938">
    <property type="component" value="Chromosome"/>
</dbReference>
<evidence type="ECO:0000313" key="2">
    <source>
        <dbReference type="EMBL" id="ALE17587.1"/>
    </source>
</evidence>
<dbReference type="Gene3D" id="1.10.357.10">
    <property type="entry name" value="Tetracycline Repressor, domain 2"/>
    <property type="match status" value="1"/>
</dbReference>
<accession>A0A0M5KYZ1</accession>
<protein>
    <submittedName>
        <fullName evidence="2">Transcriptional regulator</fullName>
    </submittedName>
</protein>